<dbReference type="Proteomes" id="UP000553980">
    <property type="component" value="Unassembled WGS sequence"/>
</dbReference>
<proteinExistence type="predicted"/>
<evidence type="ECO:0000259" key="1">
    <source>
        <dbReference type="Pfam" id="PF00535"/>
    </source>
</evidence>
<dbReference type="EMBL" id="VEWK01000002">
    <property type="protein sequence ID" value="TNV14857.1"/>
    <property type="molecule type" value="Genomic_DNA"/>
</dbReference>
<evidence type="ECO:0000313" key="4">
    <source>
        <dbReference type="Proteomes" id="UP000313390"/>
    </source>
</evidence>
<comment type="caution">
    <text evidence="3">The sequence shown here is derived from an EMBL/GenBank/DDBJ whole genome shotgun (WGS) entry which is preliminary data.</text>
</comment>
<dbReference type="SUPFAM" id="SSF53448">
    <property type="entry name" value="Nucleotide-diphospho-sugar transferases"/>
    <property type="match status" value="1"/>
</dbReference>
<dbReference type="InterPro" id="IPR001173">
    <property type="entry name" value="Glyco_trans_2-like"/>
</dbReference>
<name>A0A5C5CUS8_9HYPH</name>
<reference evidence="3" key="2">
    <citation type="submission" date="2019-06" db="EMBL/GenBank/DDBJ databases">
        <authorList>
            <person name="Hu M."/>
        </authorList>
    </citation>
    <scope>NUCLEOTIDE SEQUENCE</scope>
    <source>
        <strain evidence="3">08RB2639</strain>
    </source>
</reference>
<dbReference type="Proteomes" id="UP000313390">
    <property type="component" value="Unassembled WGS sequence"/>
</dbReference>
<dbReference type="Gene3D" id="3.90.550.10">
    <property type="entry name" value="Spore Coat Polysaccharide Biosynthesis Protein SpsA, Chain A"/>
    <property type="match status" value="1"/>
</dbReference>
<feature type="domain" description="Glycosyltransferase 2-like" evidence="1">
    <location>
        <begin position="16"/>
        <end position="203"/>
    </location>
</feature>
<protein>
    <submittedName>
        <fullName evidence="3">Glycosyltransferase</fullName>
    </submittedName>
</protein>
<dbReference type="GO" id="GO:0016740">
    <property type="term" value="F:transferase activity"/>
    <property type="evidence" value="ECO:0007669"/>
    <property type="project" value="UniProtKB-KW"/>
</dbReference>
<evidence type="ECO:0000313" key="3">
    <source>
        <dbReference type="EMBL" id="TNV14857.1"/>
    </source>
</evidence>
<dbReference type="PANTHER" id="PTHR43179">
    <property type="entry name" value="RHAMNOSYLTRANSFERASE WBBL"/>
    <property type="match status" value="1"/>
</dbReference>
<gene>
    <name evidence="3" type="ORF">FIB18_06520</name>
    <name evidence="2" type="ORF">GGQ79_001557</name>
</gene>
<reference evidence="3 4" key="1">
    <citation type="journal article" date="2011" name="Int. J. Syst. Evol. Microbiol.">
        <title>Ochrobactrum pecoris sp. nov., isolated from farm animals.</title>
        <authorList>
            <person name="Kampfer P."/>
            <person name="Huber B."/>
            <person name="Busse H.J."/>
            <person name="Scholz H.C."/>
            <person name="Tomaso H."/>
            <person name="Hotzel H."/>
            <person name="Melzer F."/>
        </authorList>
    </citation>
    <scope>NUCLEOTIDE SEQUENCE [LARGE SCALE GENOMIC DNA]</scope>
    <source>
        <strain evidence="3 4">08RB2639</strain>
    </source>
</reference>
<dbReference type="OrthoDB" id="9771846at2"/>
<reference evidence="2 5" key="3">
    <citation type="submission" date="2020-08" db="EMBL/GenBank/DDBJ databases">
        <title>Genomic Encyclopedia of Type Strains, Phase IV (KMG-IV): sequencing the most valuable type-strain genomes for metagenomic binning, comparative biology and taxonomic classification.</title>
        <authorList>
            <person name="Goeker M."/>
        </authorList>
    </citation>
    <scope>NUCLEOTIDE SEQUENCE [LARGE SCALE GENOMIC DNA]</scope>
    <source>
        <strain evidence="2 5">DSM 23868</strain>
    </source>
</reference>
<dbReference type="Pfam" id="PF00535">
    <property type="entry name" value="Glycos_transf_2"/>
    <property type="match status" value="1"/>
</dbReference>
<dbReference type="AlphaFoldDB" id="A0A5C5CUS8"/>
<organism evidence="3 4">
    <name type="scientific">Brucella pecoris</name>
    <dbReference type="NCBI Taxonomy" id="867683"/>
    <lineage>
        <taxon>Bacteria</taxon>
        <taxon>Pseudomonadati</taxon>
        <taxon>Pseudomonadota</taxon>
        <taxon>Alphaproteobacteria</taxon>
        <taxon>Hyphomicrobiales</taxon>
        <taxon>Brucellaceae</taxon>
        <taxon>Brucella/Ochrobactrum group</taxon>
        <taxon>Brucella</taxon>
    </lineage>
</organism>
<keyword evidence="3" id="KW-0808">Transferase</keyword>
<dbReference type="InterPro" id="IPR029044">
    <property type="entry name" value="Nucleotide-diphossugar_trans"/>
</dbReference>
<evidence type="ECO:0000313" key="5">
    <source>
        <dbReference type="Proteomes" id="UP000553980"/>
    </source>
</evidence>
<dbReference type="RefSeq" id="WP_140019923.1">
    <property type="nucleotide sequence ID" value="NZ_JACIEX010000002.1"/>
</dbReference>
<evidence type="ECO:0000313" key="2">
    <source>
        <dbReference type="EMBL" id="MBB4093072.1"/>
    </source>
</evidence>
<sequence length="274" mass="31422">MSDCVSNGGQNQLLTISIVTFNPDFHELGKTLYSLSTALAQFDTGTFFITIVDNSEKDFISAFVEKDYPHLPVRILHGQGNIGFGRAHNLAFQDMGEFHLILNPDIELHPEALLNAIAFMRTHPRCGLVTPYSEWPNGDRQYLCKRYPAIFDLLLRGFAPHAIRIIFKKRLSRYEMQAETQNAVYWNPLIVSGCFMFFRSSILRKTKGFDDGYFLYFEDFDLSLRVHEFADIAYVPSISVVHGGGHAAKKGMWHIKVFISSSIRFYLRHRIKIT</sequence>
<dbReference type="EMBL" id="JACIEX010000002">
    <property type="protein sequence ID" value="MBB4093072.1"/>
    <property type="molecule type" value="Genomic_DNA"/>
</dbReference>
<keyword evidence="5" id="KW-1185">Reference proteome</keyword>
<accession>A0A5C5CUS8</accession>
<dbReference type="PANTHER" id="PTHR43179:SF10">
    <property type="entry name" value="GLYCOSYL TRANSFERASE"/>
    <property type="match status" value="1"/>
</dbReference>